<dbReference type="Proteomes" id="UP001295462">
    <property type="component" value="Unassembled WGS sequence"/>
</dbReference>
<comment type="caution">
    <text evidence="1">The sequence shown here is derived from an EMBL/GenBank/DDBJ whole genome shotgun (WGS) entry which is preliminary data.</text>
</comment>
<reference evidence="1" key="1">
    <citation type="submission" date="2022-01" db="EMBL/GenBank/DDBJ databases">
        <authorList>
            <person name="Lagorce A."/>
        </authorList>
    </citation>
    <scope>NUCLEOTIDE SEQUENCE</scope>
    <source>
        <strain evidence="1">Th15_F1_A12</strain>
    </source>
</reference>
<evidence type="ECO:0000313" key="2">
    <source>
        <dbReference type="Proteomes" id="UP001295462"/>
    </source>
</evidence>
<protein>
    <submittedName>
        <fullName evidence="1">Uncharacterized protein</fullName>
    </submittedName>
</protein>
<sequence>MGSMSPQKPKKRDQTPNILYISNVTTIANQKKFWDAKPPVLILATGKIAGLPKTNW</sequence>
<name>A0AAU9QSV9_9VIBR</name>
<organism evidence="1 2">
    <name type="scientific">Vibrio jasicida</name>
    <dbReference type="NCBI Taxonomy" id="766224"/>
    <lineage>
        <taxon>Bacteria</taxon>
        <taxon>Pseudomonadati</taxon>
        <taxon>Pseudomonadota</taxon>
        <taxon>Gammaproteobacteria</taxon>
        <taxon>Vibrionales</taxon>
        <taxon>Vibrionaceae</taxon>
        <taxon>Vibrio</taxon>
    </lineage>
</organism>
<dbReference type="AlphaFoldDB" id="A0AAU9QSV9"/>
<accession>A0AAU9QSV9</accession>
<gene>
    <name evidence="1" type="ORF">THF1A12_40074</name>
</gene>
<evidence type="ECO:0000313" key="1">
    <source>
        <dbReference type="EMBL" id="CAH1599254.1"/>
    </source>
</evidence>
<dbReference type="EMBL" id="CAKMUD010000094">
    <property type="protein sequence ID" value="CAH1599254.1"/>
    <property type="molecule type" value="Genomic_DNA"/>
</dbReference>
<proteinExistence type="predicted"/>